<feature type="chain" id="PRO_5039593225" evidence="3">
    <location>
        <begin position="24"/>
        <end position="271"/>
    </location>
</feature>
<feature type="region of interest" description="Disordered" evidence="2">
    <location>
        <begin position="182"/>
        <end position="271"/>
    </location>
</feature>
<dbReference type="RefSeq" id="XP_052113844.1">
    <property type="nucleotide sequence ID" value="XM_052257884.1"/>
</dbReference>
<feature type="domain" description="CCHC-type" evidence="4">
    <location>
        <begin position="108"/>
        <end position="121"/>
    </location>
</feature>
<keyword evidence="1" id="KW-0863">Zinc-finger</keyword>
<feature type="compositionally biased region" description="Low complexity" evidence="2">
    <location>
        <begin position="208"/>
        <end position="247"/>
    </location>
</feature>
<dbReference type="InterPro" id="IPR001878">
    <property type="entry name" value="Znf_CCHC"/>
</dbReference>
<organism evidence="5 6">
    <name type="scientific">Arachis duranensis</name>
    <name type="common">Wild peanut</name>
    <dbReference type="NCBI Taxonomy" id="130453"/>
    <lineage>
        <taxon>Eukaryota</taxon>
        <taxon>Viridiplantae</taxon>
        <taxon>Streptophyta</taxon>
        <taxon>Embryophyta</taxon>
        <taxon>Tracheophyta</taxon>
        <taxon>Spermatophyta</taxon>
        <taxon>Magnoliopsida</taxon>
        <taxon>eudicotyledons</taxon>
        <taxon>Gunneridae</taxon>
        <taxon>Pentapetalae</taxon>
        <taxon>rosids</taxon>
        <taxon>fabids</taxon>
        <taxon>Fabales</taxon>
        <taxon>Fabaceae</taxon>
        <taxon>Papilionoideae</taxon>
        <taxon>50 kb inversion clade</taxon>
        <taxon>dalbergioids sensu lato</taxon>
        <taxon>Dalbergieae</taxon>
        <taxon>Pterocarpus clade</taxon>
        <taxon>Arachis</taxon>
    </lineage>
</organism>
<evidence type="ECO:0000259" key="4">
    <source>
        <dbReference type="PROSITE" id="PS50158"/>
    </source>
</evidence>
<evidence type="ECO:0000313" key="6">
    <source>
        <dbReference type="RefSeq" id="XP_052113844.1"/>
    </source>
</evidence>
<evidence type="ECO:0000256" key="1">
    <source>
        <dbReference type="PROSITE-ProRule" id="PRU00047"/>
    </source>
</evidence>
<feature type="compositionally biased region" description="Basic residues" evidence="2">
    <location>
        <begin position="92"/>
        <end position="108"/>
    </location>
</feature>
<protein>
    <submittedName>
        <fullName evidence="6">Uncharacterized protein LOC127744971</fullName>
    </submittedName>
</protein>
<reference evidence="5" key="1">
    <citation type="journal article" date="2016" name="Nat. Genet.">
        <title>The genome sequences of Arachis duranensis and Arachis ipaensis, the diploid ancestors of cultivated peanut.</title>
        <authorList>
            <person name="Bertioli D.J."/>
            <person name="Cannon S.B."/>
            <person name="Froenicke L."/>
            <person name="Huang G."/>
            <person name="Farmer A.D."/>
            <person name="Cannon E.K."/>
            <person name="Liu X."/>
            <person name="Gao D."/>
            <person name="Clevenger J."/>
            <person name="Dash S."/>
            <person name="Ren L."/>
            <person name="Moretzsohn M.C."/>
            <person name="Shirasawa K."/>
            <person name="Huang W."/>
            <person name="Vidigal B."/>
            <person name="Abernathy B."/>
            <person name="Chu Y."/>
            <person name="Niederhuth C.E."/>
            <person name="Umale P."/>
            <person name="Araujo A.C."/>
            <person name="Kozik A."/>
            <person name="Kim K.D."/>
            <person name="Burow M.D."/>
            <person name="Varshney R.K."/>
            <person name="Wang X."/>
            <person name="Zhang X."/>
            <person name="Barkley N."/>
            <person name="Guimaraes P.M."/>
            <person name="Isobe S."/>
            <person name="Guo B."/>
            <person name="Liao B."/>
            <person name="Stalker H.T."/>
            <person name="Schmitz R.J."/>
            <person name="Scheffler B.E."/>
            <person name="Leal-Bertioli S.C."/>
            <person name="Xun X."/>
            <person name="Jackson S.A."/>
            <person name="Michelmore R."/>
            <person name="Ozias-Akins P."/>
        </authorList>
    </citation>
    <scope>NUCLEOTIDE SEQUENCE [LARGE SCALE GENOMIC DNA]</scope>
    <source>
        <strain evidence="5">cv. V14167</strain>
    </source>
</reference>
<gene>
    <name evidence="6" type="primary">LOC127744971</name>
</gene>
<name>A0A9C6TNF4_ARADU</name>
<dbReference type="GO" id="GO:0003676">
    <property type="term" value="F:nucleic acid binding"/>
    <property type="evidence" value="ECO:0007669"/>
    <property type="project" value="InterPro"/>
</dbReference>
<feature type="region of interest" description="Disordered" evidence="2">
    <location>
        <begin position="57"/>
        <end position="123"/>
    </location>
</feature>
<dbReference type="GeneID" id="127744971"/>
<feature type="region of interest" description="Disordered" evidence="2">
    <location>
        <begin position="141"/>
        <end position="165"/>
    </location>
</feature>
<keyword evidence="5" id="KW-1185">Reference proteome</keyword>
<evidence type="ECO:0000256" key="2">
    <source>
        <dbReference type="SAM" id="MobiDB-lite"/>
    </source>
</evidence>
<evidence type="ECO:0000256" key="3">
    <source>
        <dbReference type="SAM" id="SignalP"/>
    </source>
</evidence>
<dbReference type="PROSITE" id="PS50158">
    <property type="entry name" value="ZF_CCHC"/>
    <property type="match status" value="1"/>
</dbReference>
<dbReference type="GO" id="GO:0008270">
    <property type="term" value="F:zinc ion binding"/>
    <property type="evidence" value="ECO:0007669"/>
    <property type="project" value="UniProtKB-KW"/>
</dbReference>
<keyword evidence="1" id="KW-0479">Metal-binding</keyword>
<keyword evidence="3" id="KW-0732">Signal</keyword>
<proteinExistence type="predicted"/>
<reference evidence="6" key="2">
    <citation type="submission" date="2025-08" db="UniProtKB">
        <authorList>
            <consortium name="RefSeq"/>
        </authorList>
    </citation>
    <scope>IDENTIFICATION</scope>
    <source>
        <tissue evidence="6">Whole plant</tissue>
    </source>
</reference>
<feature type="compositionally biased region" description="Basic residues" evidence="2">
    <location>
        <begin position="69"/>
        <end position="82"/>
    </location>
</feature>
<dbReference type="SUPFAM" id="SSF57756">
    <property type="entry name" value="Retrovirus zinc finger-like domains"/>
    <property type="match status" value="1"/>
</dbReference>
<evidence type="ECO:0000313" key="5">
    <source>
        <dbReference type="Proteomes" id="UP000515211"/>
    </source>
</evidence>
<dbReference type="KEGG" id="adu:127744971"/>
<dbReference type="Proteomes" id="UP000515211">
    <property type="component" value="Chromosome 2"/>
</dbReference>
<accession>A0A9C6TNF4</accession>
<feature type="signal peptide" evidence="3">
    <location>
        <begin position="1"/>
        <end position="23"/>
    </location>
</feature>
<keyword evidence="1" id="KW-0862">Zinc</keyword>
<dbReference type="AlphaFoldDB" id="A0A9C6TNF4"/>
<sequence length="271" mass="29385">MHLWFLATKWDAMCACMCPLARAGRRPDEFCHSWLTMEAYNNTYGFHINPIPGQALWEKSPYNRPQAPKFKKKPGPIKKKRRKDADKEPSKGKKQKTSMKRVHKKGHCRYCGESGHTKRNCHKRAVDEESAAVAAAAAAANSDANGGEVNNSAPTAAVNGGDAPTVSQDQVEIQLDLSQPIMSETDDSQQVQQPPVRPSKLPPKRKLSTPSATTQPSSTPSASTPSLPSASTPSASTLLTSSQPASTETATNLPAMRFVPNPGFKPPRTKN</sequence>
<dbReference type="InterPro" id="IPR036875">
    <property type="entry name" value="Znf_CCHC_sf"/>
</dbReference>